<comment type="caution">
    <text evidence="3">Lacks conserved residue(s) required for the propagation of feature annotation.</text>
</comment>
<dbReference type="EMBL" id="VFOR01000001">
    <property type="protein sequence ID" value="TQL62310.1"/>
    <property type="molecule type" value="Genomic_DNA"/>
</dbReference>
<feature type="domain" description="Flavoprotein" evidence="5">
    <location>
        <begin position="3"/>
        <end position="166"/>
    </location>
</feature>
<feature type="region of interest" description="Phosphopantothenate--cysteine ligase" evidence="3">
    <location>
        <begin position="193"/>
        <end position="418"/>
    </location>
</feature>
<evidence type="ECO:0000256" key="1">
    <source>
        <dbReference type="ARBA" id="ARBA00022793"/>
    </source>
</evidence>
<keyword evidence="3" id="KW-0460">Magnesium</keyword>
<dbReference type="InterPro" id="IPR003382">
    <property type="entry name" value="Flavoprotein"/>
</dbReference>
<evidence type="ECO:0000256" key="3">
    <source>
        <dbReference type="HAMAP-Rule" id="MF_02225"/>
    </source>
</evidence>
<keyword evidence="2 3" id="KW-0456">Lyase</keyword>
<dbReference type="Gene3D" id="3.40.50.10300">
    <property type="entry name" value="CoaB-like"/>
    <property type="match status" value="1"/>
</dbReference>
<dbReference type="RefSeq" id="WP_142092180.1">
    <property type="nucleotide sequence ID" value="NZ_BAAAMD010000003.1"/>
</dbReference>
<comment type="function">
    <text evidence="4">Catalyzes two steps in the biosynthesis of coenzyme A. In the first step cysteine is conjugated to 4'-phosphopantothenate to form 4-phosphopantothenoylcysteine, in the latter compound is decarboxylated to form 4'-phosphopantotheine.</text>
</comment>
<comment type="catalytic activity">
    <reaction evidence="3 4">
        <text>N-[(R)-4-phosphopantothenoyl]-L-cysteine + H(+) = (R)-4'-phosphopantetheine + CO2</text>
        <dbReference type="Rhea" id="RHEA:16793"/>
        <dbReference type="ChEBI" id="CHEBI:15378"/>
        <dbReference type="ChEBI" id="CHEBI:16526"/>
        <dbReference type="ChEBI" id="CHEBI:59458"/>
        <dbReference type="ChEBI" id="CHEBI:61723"/>
        <dbReference type="EC" id="4.1.1.36"/>
    </reaction>
</comment>
<comment type="catalytic activity">
    <reaction evidence="3 4">
        <text>(R)-4'-phosphopantothenate + L-cysteine + CTP = N-[(R)-4-phosphopantothenoyl]-L-cysteine + CMP + diphosphate + H(+)</text>
        <dbReference type="Rhea" id="RHEA:19397"/>
        <dbReference type="ChEBI" id="CHEBI:10986"/>
        <dbReference type="ChEBI" id="CHEBI:15378"/>
        <dbReference type="ChEBI" id="CHEBI:33019"/>
        <dbReference type="ChEBI" id="CHEBI:35235"/>
        <dbReference type="ChEBI" id="CHEBI:37563"/>
        <dbReference type="ChEBI" id="CHEBI:59458"/>
        <dbReference type="ChEBI" id="CHEBI:60377"/>
        <dbReference type="EC" id="6.3.2.5"/>
    </reaction>
</comment>
<dbReference type="UniPathway" id="UPA00241">
    <property type="reaction ID" value="UER00353"/>
</dbReference>
<dbReference type="AlphaFoldDB" id="A0A542ZQ21"/>
<dbReference type="Pfam" id="PF04127">
    <property type="entry name" value="DFP"/>
    <property type="match status" value="1"/>
</dbReference>
<dbReference type="OrthoDB" id="9802554at2"/>
<dbReference type="GO" id="GO:0015941">
    <property type="term" value="P:pantothenate catabolic process"/>
    <property type="evidence" value="ECO:0007669"/>
    <property type="project" value="InterPro"/>
</dbReference>
<dbReference type="NCBIfam" id="TIGR00521">
    <property type="entry name" value="coaBC_dfp"/>
    <property type="match status" value="1"/>
</dbReference>
<gene>
    <name evidence="3" type="primary">coaBC</name>
    <name evidence="7" type="ORF">FB460_0081</name>
</gene>
<dbReference type="PANTHER" id="PTHR14359">
    <property type="entry name" value="HOMO-OLIGOMERIC FLAVIN CONTAINING CYS DECARBOXYLASE FAMILY"/>
    <property type="match status" value="1"/>
</dbReference>
<feature type="binding site" evidence="3">
    <location>
        <position position="351"/>
    </location>
    <ligand>
        <name>CTP</name>
        <dbReference type="ChEBI" id="CHEBI:37563"/>
    </ligand>
</feature>
<dbReference type="SUPFAM" id="SSF102645">
    <property type="entry name" value="CoaB-like"/>
    <property type="match status" value="1"/>
</dbReference>
<dbReference type="SUPFAM" id="SSF52507">
    <property type="entry name" value="Homo-oligomeric flavin-containing Cys decarboxylases, HFCD"/>
    <property type="match status" value="1"/>
</dbReference>
<dbReference type="EC" id="6.3.2.5" evidence="3"/>
<dbReference type="InterPro" id="IPR035929">
    <property type="entry name" value="CoaB-like_sf"/>
</dbReference>
<reference evidence="7 8" key="1">
    <citation type="submission" date="2019-06" db="EMBL/GenBank/DDBJ databases">
        <title>Sequencing the genomes of 1000 actinobacteria strains.</title>
        <authorList>
            <person name="Klenk H.-P."/>
        </authorList>
    </citation>
    <scope>NUCLEOTIDE SEQUENCE [LARGE SCALE GENOMIC DNA]</scope>
    <source>
        <strain evidence="7 8">DSM 8251</strain>
    </source>
</reference>
<dbReference type="InterPro" id="IPR007085">
    <property type="entry name" value="DNA/pantothenate-metab_flavo_C"/>
</dbReference>
<dbReference type="InterPro" id="IPR005252">
    <property type="entry name" value="CoaBC"/>
</dbReference>
<dbReference type="GO" id="GO:0004632">
    <property type="term" value="F:phosphopantothenate--cysteine ligase activity"/>
    <property type="evidence" value="ECO:0007669"/>
    <property type="project" value="UniProtKB-UniRule"/>
</dbReference>
<accession>A0A542ZQ21</accession>
<comment type="cofactor">
    <cofactor evidence="3">
        <name>Mg(2+)</name>
        <dbReference type="ChEBI" id="CHEBI:18420"/>
    </cofactor>
</comment>
<dbReference type="HAMAP" id="MF_02225">
    <property type="entry name" value="CoaBC"/>
    <property type="match status" value="1"/>
</dbReference>
<feature type="binding site" evidence="3">
    <location>
        <position position="355"/>
    </location>
    <ligand>
        <name>CTP</name>
        <dbReference type="ChEBI" id="CHEBI:37563"/>
    </ligand>
</feature>
<feature type="domain" description="DNA/pantothenate metabolism flavoprotein C-terminal" evidence="6">
    <location>
        <begin position="188"/>
        <end position="412"/>
    </location>
</feature>
<name>A0A542ZQ21_9ACTN</name>
<sequence>MARIVLGVAGGIAAYKVVEVLRRLRESGHDVRVVPTEASLNFVGAATWQALSGEPVQTAVFEDTDQVAHVQLGQTADLVVIAPATADLMARATTGRADDLLTNVLLTSRAPVVMVPAMHTEMWQHPATRANVQTLRDRGVVVVDPADGRLTGRDSGPGRLPEPVDICRIVESFVESTGHVVHAAGQDLAGRHVVISAGGTREALDPVRFLGNASSGRMGIALARAARVRGAEVTLVAANVTEPMPWGCRIIPVTSTADLDDAMRGAVVDADVVVMAAAVADYRPAEVEATKQKKTGDKGVTLDLEQTQDVLAGLVAQRAESADPARRAQTIVGFAAETASGEALDQLARAKLQRKGCDLLVANDVTSGAVFGAADTTVHVYTQGSSGPSAGGSTWRGSKGVVAHQILDSILKYKMESQ</sequence>
<dbReference type="GO" id="GO:0015937">
    <property type="term" value="P:coenzyme A biosynthetic process"/>
    <property type="evidence" value="ECO:0007669"/>
    <property type="project" value="UniProtKB-UniRule"/>
</dbReference>
<keyword evidence="3 4" id="KW-0436">Ligase</keyword>
<feature type="region of interest" description="Phosphopantothenoylcysteine decarboxylase" evidence="3">
    <location>
        <begin position="1"/>
        <end position="192"/>
    </location>
</feature>
<proteinExistence type="inferred from homology"/>
<dbReference type="PANTHER" id="PTHR14359:SF6">
    <property type="entry name" value="PHOSPHOPANTOTHENOYLCYSTEINE DECARBOXYLASE"/>
    <property type="match status" value="1"/>
</dbReference>
<protein>
    <recommendedName>
        <fullName evidence="3">Coenzyme A biosynthesis bifunctional protein CoaBC</fullName>
    </recommendedName>
    <alternativeName>
        <fullName evidence="3">DNA/pantothenate metabolism flavoprotein</fullName>
    </alternativeName>
    <alternativeName>
        <fullName evidence="3">Phosphopantothenoylcysteine synthetase/decarboxylase</fullName>
        <shortName evidence="3">PPCS-PPCDC</shortName>
    </alternativeName>
    <domain>
        <recommendedName>
            <fullName evidence="3">Phosphopantothenoylcysteine decarboxylase</fullName>
            <shortName evidence="3">PPC decarboxylase</shortName>
            <shortName evidence="3">PPC-DC</shortName>
            <ecNumber evidence="3">4.1.1.36</ecNumber>
        </recommendedName>
        <alternativeName>
            <fullName evidence="3">CoaC</fullName>
        </alternativeName>
    </domain>
    <domain>
        <recommendedName>
            <fullName evidence="3">Phosphopantothenate--cysteine ligase</fullName>
            <ecNumber evidence="3">6.3.2.5</ecNumber>
        </recommendedName>
        <alternativeName>
            <fullName evidence="3">CoaB</fullName>
        </alternativeName>
        <alternativeName>
            <fullName evidence="3">Phosphopantothenoylcysteine synthetase</fullName>
            <shortName evidence="3">PPC synthetase</shortName>
            <shortName evidence="3">PPC-S</shortName>
        </alternativeName>
    </domain>
</protein>
<feature type="binding site" evidence="3">
    <location>
        <position position="334"/>
    </location>
    <ligand>
        <name>CTP</name>
        <dbReference type="ChEBI" id="CHEBI:37563"/>
    </ligand>
</feature>
<comment type="similarity">
    <text evidence="3 4">In the C-terminal section; belongs to the PPC synthetase family.</text>
</comment>
<evidence type="ECO:0000256" key="2">
    <source>
        <dbReference type="ARBA" id="ARBA00023239"/>
    </source>
</evidence>
<dbReference type="Gene3D" id="3.40.50.1950">
    <property type="entry name" value="Flavin prenyltransferase-like"/>
    <property type="match status" value="1"/>
</dbReference>
<keyword evidence="8" id="KW-1185">Reference proteome</keyword>
<keyword evidence="1 3" id="KW-0210">Decarboxylase</keyword>
<keyword evidence="3" id="KW-0479">Metal-binding</keyword>
<dbReference type="GO" id="GO:0071513">
    <property type="term" value="C:phosphopantothenoylcysteine decarboxylase complex"/>
    <property type="evidence" value="ECO:0007669"/>
    <property type="project" value="TreeGrafter"/>
</dbReference>
<evidence type="ECO:0000313" key="7">
    <source>
        <dbReference type="EMBL" id="TQL62310.1"/>
    </source>
</evidence>
<comment type="similarity">
    <text evidence="3 4">In the N-terminal section; belongs to the HFCD (homo-oligomeric flavin containing Cys decarboxylase) superfamily.</text>
</comment>
<dbReference type="GO" id="GO:0004633">
    <property type="term" value="F:phosphopantothenoylcysteine decarboxylase activity"/>
    <property type="evidence" value="ECO:0007669"/>
    <property type="project" value="UniProtKB-UniRule"/>
</dbReference>
<keyword evidence="3" id="KW-0511">Multifunctional enzyme</keyword>
<evidence type="ECO:0000259" key="6">
    <source>
        <dbReference type="Pfam" id="PF04127"/>
    </source>
</evidence>
<comment type="function">
    <text evidence="3">Catalyzes two sequential steps in the biosynthesis of coenzyme A. In the first step cysteine is conjugated to 4'-phosphopantothenate to form 4-phosphopantothenoylcysteine. In the second step the latter compound is decarboxylated to form 4'-phosphopantotheine.</text>
</comment>
<comment type="pathway">
    <text evidence="3 4">Cofactor biosynthesis; coenzyme A biosynthesis; CoA from (R)-pantothenate: step 3/5.</text>
</comment>
<dbReference type="GO" id="GO:0010181">
    <property type="term" value="F:FMN binding"/>
    <property type="evidence" value="ECO:0007669"/>
    <property type="project" value="UniProtKB-UniRule"/>
</dbReference>
<dbReference type="InterPro" id="IPR036551">
    <property type="entry name" value="Flavin_trans-like"/>
</dbReference>
<feature type="binding site" evidence="3">
    <location>
        <position position="291"/>
    </location>
    <ligand>
        <name>CTP</name>
        <dbReference type="ChEBI" id="CHEBI:37563"/>
    </ligand>
</feature>
<keyword evidence="3 4" id="KW-0288">FMN</keyword>
<feature type="binding site" evidence="3">
    <location>
        <position position="281"/>
    </location>
    <ligand>
        <name>CTP</name>
        <dbReference type="ChEBI" id="CHEBI:37563"/>
    </ligand>
</feature>
<dbReference type="EC" id="4.1.1.36" evidence="3"/>
<keyword evidence="3 4" id="KW-0285">Flavoprotein</keyword>
<evidence type="ECO:0000256" key="4">
    <source>
        <dbReference type="RuleBase" id="RU364078"/>
    </source>
</evidence>
<dbReference type="Pfam" id="PF02441">
    <property type="entry name" value="Flavoprotein"/>
    <property type="match status" value="1"/>
</dbReference>
<dbReference type="Proteomes" id="UP000316196">
    <property type="component" value="Unassembled WGS sequence"/>
</dbReference>
<evidence type="ECO:0000313" key="8">
    <source>
        <dbReference type="Proteomes" id="UP000316196"/>
    </source>
</evidence>
<comment type="pathway">
    <text evidence="3 4">Cofactor biosynthesis; coenzyme A biosynthesis; CoA from (R)-pantothenate: step 2/5.</text>
</comment>
<comment type="cofactor">
    <cofactor evidence="3">
        <name>FMN</name>
        <dbReference type="ChEBI" id="CHEBI:58210"/>
    </cofactor>
    <text evidence="3">Binds 1 FMN per subunit.</text>
</comment>
<comment type="caution">
    <text evidence="7">The sequence shown here is derived from an EMBL/GenBank/DDBJ whole genome shotgun (WGS) entry which is preliminary data.</text>
</comment>
<organism evidence="7 8">
    <name type="scientific">Propioniferax innocua</name>
    <dbReference type="NCBI Taxonomy" id="1753"/>
    <lineage>
        <taxon>Bacteria</taxon>
        <taxon>Bacillati</taxon>
        <taxon>Actinomycetota</taxon>
        <taxon>Actinomycetes</taxon>
        <taxon>Propionibacteriales</taxon>
        <taxon>Propionibacteriaceae</taxon>
        <taxon>Propioniferax</taxon>
    </lineage>
</organism>
<evidence type="ECO:0000259" key="5">
    <source>
        <dbReference type="Pfam" id="PF02441"/>
    </source>
</evidence>
<dbReference type="GO" id="GO:0046872">
    <property type="term" value="F:metal ion binding"/>
    <property type="evidence" value="ECO:0007669"/>
    <property type="project" value="UniProtKB-KW"/>
</dbReference>